<organism evidence="2 3">
    <name type="scientific">Carex littledalei</name>
    <dbReference type="NCBI Taxonomy" id="544730"/>
    <lineage>
        <taxon>Eukaryota</taxon>
        <taxon>Viridiplantae</taxon>
        <taxon>Streptophyta</taxon>
        <taxon>Embryophyta</taxon>
        <taxon>Tracheophyta</taxon>
        <taxon>Spermatophyta</taxon>
        <taxon>Magnoliopsida</taxon>
        <taxon>Liliopsida</taxon>
        <taxon>Poales</taxon>
        <taxon>Cyperaceae</taxon>
        <taxon>Cyperoideae</taxon>
        <taxon>Cariceae</taxon>
        <taxon>Carex</taxon>
        <taxon>Carex subgen. Euthyceras</taxon>
    </lineage>
</organism>
<dbReference type="EMBL" id="SWLB01000013">
    <property type="protein sequence ID" value="KAF3331074.1"/>
    <property type="molecule type" value="Genomic_DNA"/>
</dbReference>
<keyword evidence="1" id="KW-0812">Transmembrane</keyword>
<sequence>MQCRRQFNKRKRAQTCTKAMFETGGDDFHTLKRIIRLNSAIQNRSVKEFFDLACDECKFLFGSLPPFNPFSLSKGVFDLLHALMLHNNVSFVVKPTADEGFDIGVRWTLASKDHNVPLALGCTIHTSHVYKGHLMIQKANHIMEYLLNIGNISKKVEEKVVLLLDKIVPKDKLEGKRREAFMYILMSLVVMLLYYALMQKLVL</sequence>
<dbReference type="OrthoDB" id="753811at2759"/>
<evidence type="ECO:0000313" key="3">
    <source>
        <dbReference type="Proteomes" id="UP000623129"/>
    </source>
</evidence>
<proteinExistence type="predicted"/>
<accession>A0A833QWR2</accession>
<name>A0A833QWR2_9POAL</name>
<protein>
    <submittedName>
        <fullName evidence="2">Uncharacterized protein</fullName>
    </submittedName>
</protein>
<evidence type="ECO:0000256" key="1">
    <source>
        <dbReference type="SAM" id="Phobius"/>
    </source>
</evidence>
<feature type="transmembrane region" description="Helical" evidence="1">
    <location>
        <begin position="180"/>
        <end position="197"/>
    </location>
</feature>
<reference evidence="2" key="1">
    <citation type="submission" date="2020-01" db="EMBL/GenBank/DDBJ databases">
        <title>Genome sequence of Kobresia littledalei, the first chromosome-level genome in the family Cyperaceae.</title>
        <authorList>
            <person name="Qu G."/>
        </authorList>
    </citation>
    <scope>NUCLEOTIDE SEQUENCE</scope>
    <source>
        <strain evidence="2">C.B.Clarke</strain>
        <tissue evidence="2">Leaf</tissue>
    </source>
</reference>
<keyword evidence="3" id="KW-1185">Reference proteome</keyword>
<dbReference type="AlphaFoldDB" id="A0A833QWR2"/>
<keyword evidence="1" id="KW-0472">Membrane</keyword>
<dbReference type="PANTHER" id="PTHR33698">
    <property type="entry name" value="NUCLEAR TRANSPORT FACTOR 2 (NTF2)-LIKE PROTEIN"/>
    <property type="match status" value="1"/>
</dbReference>
<dbReference type="Proteomes" id="UP000623129">
    <property type="component" value="Unassembled WGS sequence"/>
</dbReference>
<comment type="caution">
    <text evidence="2">The sequence shown here is derived from an EMBL/GenBank/DDBJ whole genome shotgun (WGS) entry which is preliminary data.</text>
</comment>
<dbReference type="PANTHER" id="PTHR33698:SF6">
    <property type="entry name" value="TRANSMEMBRANE PROTEIN"/>
    <property type="match status" value="1"/>
</dbReference>
<gene>
    <name evidence="2" type="ORF">FCM35_KLT04428</name>
</gene>
<evidence type="ECO:0000313" key="2">
    <source>
        <dbReference type="EMBL" id="KAF3331074.1"/>
    </source>
</evidence>
<keyword evidence="1" id="KW-1133">Transmembrane helix</keyword>